<dbReference type="CDD" id="cd18785">
    <property type="entry name" value="SF2_C"/>
    <property type="match status" value="1"/>
</dbReference>
<dbReference type="PANTHER" id="PTHR47396">
    <property type="entry name" value="TYPE I RESTRICTION ENZYME ECOKI R PROTEIN"/>
    <property type="match status" value="1"/>
</dbReference>
<evidence type="ECO:0000256" key="1">
    <source>
        <dbReference type="SAM" id="MobiDB-lite"/>
    </source>
</evidence>
<gene>
    <name evidence="4" type="ORF">F896_03364</name>
</gene>
<dbReference type="PATRIC" id="fig|1217699.3.peg.3283"/>
<dbReference type="InterPro" id="IPR006935">
    <property type="entry name" value="Helicase/UvrB_N"/>
</dbReference>
<dbReference type="EMBL" id="AQFL01000026">
    <property type="protein sequence ID" value="EOR03828.1"/>
    <property type="molecule type" value="Genomic_DNA"/>
</dbReference>
<organism evidence="4 5">
    <name type="scientific">Acinetobacter genomosp. 15BJ</name>
    <dbReference type="NCBI Taxonomy" id="106651"/>
    <lineage>
        <taxon>Bacteria</taxon>
        <taxon>Pseudomonadati</taxon>
        <taxon>Pseudomonadota</taxon>
        <taxon>Gammaproteobacteria</taxon>
        <taxon>Moraxellales</taxon>
        <taxon>Moraxellaceae</taxon>
        <taxon>Acinetobacter</taxon>
    </lineage>
</organism>
<dbReference type="InterPro" id="IPR027417">
    <property type="entry name" value="P-loop_NTPase"/>
</dbReference>
<evidence type="ECO:0000256" key="2">
    <source>
        <dbReference type="SAM" id="Phobius"/>
    </source>
</evidence>
<evidence type="ECO:0000313" key="4">
    <source>
        <dbReference type="EMBL" id="EOR03828.1"/>
    </source>
</evidence>
<keyword evidence="2" id="KW-1133">Transmembrane helix</keyword>
<dbReference type="GO" id="GO:0016787">
    <property type="term" value="F:hydrolase activity"/>
    <property type="evidence" value="ECO:0007669"/>
    <property type="project" value="InterPro"/>
</dbReference>
<evidence type="ECO:0000313" key="5">
    <source>
        <dbReference type="Proteomes" id="UP000016203"/>
    </source>
</evidence>
<dbReference type="GO" id="GO:0003677">
    <property type="term" value="F:DNA binding"/>
    <property type="evidence" value="ECO:0007669"/>
    <property type="project" value="InterPro"/>
</dbReference>
<keyword evidence="2" id="KW-0472">Membrane</keyword>
<comment type="caution">
    <text evidence="4">The sequence shown here is derived from an EMBL/GenBank/DDBJ whole genome shotgun (WGS) entry which is preliminary data.</text>
</comment>
<dbReference type="SMART" id="SM00487">
    <property type="entry name" value="DEXDc"/>
    <property type="match status" value="1"/>
</dbReference>
<dbReference type="Pfam" id="PF04851">
    <property type="entry name" value="ResIII"/>
    <property type="match status" value="1"/>
</dbReference>
<dbReference type="Gene3D" id="3.40.50.300">
    <property type="entry name" value="P-loop containing nucleotide triphosphate hydrolases"/>
    <property type="match status" value="2"/>
</dbReference>
<dbReference type="SUPFAM" id="SSF52540">
    <property type="entry name" value="P-loop containing nucleoside triphosphate hydrolases"/>
    <property type="match status" value="2"/>
</dbReference>
<feature type="transmembrane region" description="Helical" evidence="2">
    <location>
        <begin position="77"/>
        <end position="99"/>
    </location>
</feature>
<dbReference type="InterPro" id="IPR050742">
    <property type="entry name" value="Helicase_Restrict-Modif_Enz"/>
</dbReference>
<dbReference type="HOGENOM" id="CLU_016957_0_0_6"/>
<dbReference type="Proteomes" id="UP000016203">
    <property type="component" value="Unassembled WGS sequence"/>
</dbReference>
<evidence type="ECO:0000259" key="3">
    <source>
        <dbReference type="PROSITE" id="PS51192"/>
    </source>
</evidence>
<feature type="region of interest" description="Disordered" evidence="1">
    <location>
        <begin position="760"/>
        <end position="781"/>
    </location>
</feature>
<dbReference type="PROSITE" id="PS51192">
    <property type="entry name" value="HELICASE_ATP_BIND_1"/>
    <property type="match status" value="1"/>
</dbReference>
<dbReference type="AlphaFoldDB" id="R9ANT5"/>
<feature type="domain" description="Helicase ATP-binding" evidence="3">
    <location>
        <begin position="68"/>
        <end position="263"/>
    </location>
</feature>
<reference evidence="4 5" key="1">
    <citation type="submission" date="2013-03" db="EMBL/GenBank/DDBJ databases">
        <title>The Genome Sequence of Acinetobacter sp. CIP 110321.</title>
        <authorList>
            <consortium name="The Broad Institute Genome Sequencing Platform"/>
            <consortium name="The Broad Institute Genome Sequencing Center for Infectious Disease"/>
            <person name="Cerqueira G."/>
            <person name="Feldgarden M."/>
            <person name="Courvalin P."/>
            <person name="Perichon B."/>
            <person name="Grillot-Courvalin C."/>
            <person name="Clermont D."/>
            <person name="Rocha E."/>
            <person name="Yoon E.-J."/>
            <person name="Nemec A."/>
            <person name="Walker B."/>
            <person name="Young S.K."/>
            <person name="Zeng Q."/>
            <person name="Gargeya S."/>
            <person name="Fitzgerald M."/>
            <person name="Haas B."/>
            <person name="Abouelleil A."/>
            <person name="Alvarado L."/>
            <person name="Arachchi H.M."/>
            <person name="Berlin A.M."/>
            <person name="Chapman S.B."/>
            <person name="Dewar J."/>
            <person name="Goldberg J."/>
            <person name="Griggs A."/>
            <person name="Gujja S."/>
            <person name="Hansen M."/>
            <person name="Howarth C."/>
            <person name="Imamovic A."/>
            <person name="Larimer J."/>
            <person name="McCowan C."/>
            <person name="Murphy C."/>
            <person name="Neiman D."/>
            <person name="Pearson M."/>
            <person name="Priest M."/>
            <person name="Roberts A."/>
            <person name="Saif S."/>
            <person name="Shea T."/>
            <person name="Sisk P."/>
            <person name="Sykes S."/>
            <person name="Wortman J."/>
            <person name="Nusbaum C."/>
            <person name="Birren B."/>
        </authorList>
    </citation>
    <scope>NUCLEOTIDE SEQUENCE [LARGE SCALE GENOMIC DNA]</scope>
    <source>
        <strain evidence="4 5">CIP 110321</strain>
    </source>
</reference>
<sequence>MVLKMTKRVKNKVKDTLDQFLFSQIESNPEYQEWVQDYKLPTYITDNISKTLRDYQEVAIKHFIWLFEQDPDKAKHLLFNLATGTGKTLTMAAAILYLYQKGYRNFVFLVHQLQIKNQAVKNFTDYKFDKYLFNPKGVKLNGKTIHIRAIDRFQDAQKDAINFMFFSTALLYNRLTEDKENSLTAQDFADNAVVVIADEAHRLNVDTRKKLKKTDEEDIRNWETAVQSAIYARPDNLLLEFTATVDLENPLIHKKYRDKLIHRYDFLQFNKDGYSKEVGFLYNEETQIEDQKRLLVINAVVMSEYRRLLADREMNVEINPIILIKSTKIAKSEEDREFFHKVISSLKISDLDHLKNLSSGTQQSLIEEDRNRFISQMFSWLGSRKSGLVSSQDPNGLNAFIAEIKMRFREDNSMPYNSKEKEKAYLLPHLDSKRNVIRAIFSVNALNEGWDVLSLYDIIHFDISESKKVSLQDIQLIGRGARLCPYKLPRAYKISQIGGLFDEEHSYEFDPFKRKFDNAPHEHGRILETFFYHFVKTGTFLDNLQYALLDEGIVNKSMEKRTIKLKSEFLNSETYRKGFVLVNQQLHRSKTTDTEIDATFRREIKASTYRLYTRSLTDKEQNSIQAGIQYKTIHLTDEYFSPFIIRKALMSSENNFFRFNHLKNHIVGIESIDELIEKYLPLYEIKYSYSEGKDIDQLEAHEKLQLLVGVILPEVRKAIDRHMPQITGSHIFRPKSLSSIFQQEKNIYLVSFPIQDLDGETSDHAPDERAKPQSSHDNPDLQFDVETADWYAYSENYGTSEEKRFVKFVATQIEELKSRYKGAEIYLIRNELDYWLFSPKDGRRFSPDYMLIINDAENGEMYYQCLIEPKGGHLLEKDAWKEEVLISLDDESQIVFDAEQDDSKNYVEFLNEVKSHGYKEVKCLGFKFYNTEPRTESEFAIDFQTRMPS</sequence>
<dbReference type="InterPro" id="IPR014001">
    <property type="entry name" value="Helicase_ATP-bd"/>
</dbReference>
<protein>
    <recommendedName>
        <fullName evidence="3">Helicase ATP-binding domain-containing protein</fullName>
    </recommendedName>
</protein>
<feature type="compositionally biased region" description="Basic and acidic residues" evidence="1">
    <location>
        <begin position="761"/>
        <end position="771"/>
    </location>
</feature>
<dbReference type="GO" id="GO:0005829">
    <property type="term" value="C:cytosol"/>
    <property type="evidence" value="ECO:0007669"/>
    <property type="project" value="TreeGrafter"/>
</dbReference>
<keyword evidence="2" id="KW-0812">Transmembrane</keyword>
<accession>R9ANT5</accession>
<dbReference type="GO" id="GO:0005524">
    <property type="term" value="F:ATP binding"/>
    <property type="evidence" value="ECO:0007669"/>
    <property type="project" value="InterPro"/>
</dbReference>
<proteinExistence type="predicted"/>
<dbReference type="PANTHER" id="PTHR47396:SF1">
    <property type="entry name" value="ATP-DEPENDENT HELICASE IRC3-RELATED"/>
    <property type="match status" value="1"/>
</dbReference>
<name>R9ANT5_9GAMM</name>